<dbReference type="FunFam" id="6.10.140.2220:FF:000009">
    <property type="entry name" value="Zinc finger MYND domain-containing protein 10"/>
    <property type="match status" value="1"/>
</dbReference>
<name>A0A922LQM1_SCHHA</name>
<dbReference type="InterPro" id="IPR002893">
    <property type="entry name" value="Znf_MYND"/>
</dbReference>
<dbReference type="Proteomes" id="UP000471633">
    <property type="component" value="Unassembled WGS sequence"/>
</dbReference>
<evidence type="ECO:0000256" key="13">
    <source>
        <dbReference type="ARBA" id="ARBA00045527"/>
    </source>
</evidence>
<evidence type="ECO:0000256" key="6">
    <source>
        <dbReference type="ARBA" id="ARBA00022490"/>
    </source>
</evidence>
<dbReference type="GO" id="GO:0044458">
    <property type="term" value="P:motile cilium assembly"/>
    <property type="evidence" value="ECO:0007669"/>
    <property type="project" value="TreeGrafter"/>
</dbReference>
<dbReference type="KEGG" id="shx:MS3_00003763"/>
<dbReference type="SUPFAM" id="SSF144232">
    <property type="entry name" value="HIT/MYND zinc finger-like"/>
    <property type="match status" value="1"/>
</dbReference>
<evidence type="ECO:0000313" key="17">
    <source>
        <dbReference type="Proteomes" id="UP000471633"/>
    </source>
</evidence>
<dbReference type="GeneID" id="24594660"/>
<dbReference type="Pfam" id="PF01753">
    <property type="entry name" value="zf-MYND"/>
    <property type="match status" value="1"/>
</dbReference>
<dbReference type="EMBL" id="AMPZ03000002">
    <property type="protein sequence ID" value="KAH9591511.1"/>
    <property type="molecule type" value="Genomic_DNA"/>
</dbReference>
<dbReference type="GO" id="GO:0036159">
    <property type="term" value="P:inner dynein arm assembly"/>
    <property type="evidence" value="ECO:0007669"/>
    <property type="project" value="TreeGrafter"/>
</dbReference>
<evidence type="ECO:0000256" key="10">
    <source>
        <dbReference type="ARBA" id="ARBA00023136"/>
    </source>
</evidence>
<evidence type="ECO:0000256" key="3">
    <source>
        <dbReference type="ARBA" id="ARBA00005373"/>
    </source>
</evidence>
<accession>A0A922LQM1</accession>
<evidence type="ECO:0000256" key="8">
    <source>
        <dbReference type="ARBA" id="ARBA00022771"/>
    </source>
</evidence>
<evidence type="ECO:0000256" key="4">
    <source>
        <dbReference type="ARBA" id="ARBA00016317"/>
    </source>
</evidence>
<dbReference type="PANTHER" id="PTHR13244">
    <property type="entry name" value="ZINC FINGER MYND DOMAIN CONTAINING PROTEIN 10"/>
    <property type="match status" value="1"/>
</dbReference>
<dbReference type="GO" id="GO:0016324">
    <property type="term" value="C:apical plasma membrane"/>
    <property type="evidence" value="ECO:0007669"/>
    <property type="project" value="UniProtKB-SubCell"/>
</dbReference>
<dbReference type="GO" id="GO:0036158">
    <property type="term" value="P:outer dynein arm assembly"/>
    <property type="evidence" value="ECO:0007669"/>
    <property type="project" value="TreeGrafter"/>
</dbReference>
<dbReference type="PROSITE" id="PS50865">
    <property type="entry name" value="ZF_MYND_2"/>
    <property type="match status" value="1"/>
</dbReference>
<dbReference type="GO" id="GO:0008270">
    <property type="term" value="F:zinc ion binding"/>
    <property type="evidence" value="ECO:0007669"/>
    <property type="project" value="UniProtKB-KW"/>
</dbReference>
<evidence type="ECO:0000256" key="1">
    <source>
        <dbReference type="ARBA" id="ARBA00004221"/>
    </source>
</evidence>
<evidence type="ECO:0000256" key="12">
    <source>
        <dbReference type="ARBA" id="ARBA00024190"/>
    </source>
</evidence>
<keyword evidence="10" id="KW-0472">Membrane</keyword>
<keyword evidence="5" id="KW-1003">Cell membrane</keyword>
<keyword evidence="8 14" id="KW-0863">Zinc-finger</keyword>
<comment type="subcellular location">
    <subcellularLocation>
        <location evidence="1">Apical cell membrane</location>
    </subcellularLocation>
    <subcellularLocation>
        <location evidence="2">Cytoplasm</location>
        <location evidence="2">Cytoskeleton</location>
        <location evidence="2">Microtubule organizing center</location>
        <location evidence="2">Centrosome</location>
    </subcellularLocation>
    <subcellularLocation>
        <location evidence="12">Dynein axonemal particle</location>
    </subcellularLocation>
</comment>
<protein>
    <recommendedName>
        <fullName evidence="4">Zinc finger MYND domain-containing protein 10</fullName>
    </recommendedName>
</protein>
<evidence type="ECO:0000256" key="11">
    <source>
        <dbReference type="ARBA" id="ARBA00023212"/>
    </source>
</evidence>
<evidence type="ECO:0000256" key="9">
    <source>
        <dbReference type="ARBA" id="ARBA00022833"/>
    </source>
</evidence>
<feature type="domain" description="MYND-type" evidence="15">
    <location>
        <begin position="444"/>
        <end position="480"/>
    </location>
</feature>
<reference evidence="16" key="4">
    <citation type="journal article" date="2022" name="PLoS Pathog.">
        <title>Chromosome-level genome of Schistosoma haematobium underpins genome-wide explorations of molecular variation.</title>
        <authorList>
            <person name="Stroehlein A.J."/>
            <person name="Korhonen P.K."/>
            <person name="Lee V.V."/>
            <person name="Ralph S.A."/>
            <person name="Mentink-Kane M."/>
            <person name="You H."/>
            <person name="McManus D.P."/>
            <person name="Tchuente L.T."/>
            <person name="Stothard J.R."/>
            <person name="Kaur P."/>
            <person name="Dudchenko O."/>
            <person name="Aiden E.L."/>
            <person name="Yang B."/>
            <person name="Yang H."/>
            <person name="Emery A.M."/>
            <person name="Webster B.L."/>
            <person name="Brindley P.J."/>
            <person name="Rollinson D."/>
            <person name="Chang B.C.H."/>
            <person name="Gasser R.B."/>
            <person name="Young N.D."/>
        </authorList>
    </citation>
    <scope>NUCLEOTIDE SEQUENCE</scope>
</reference>
<evidence type="ECO:0000256" key="2">
    <source>
        <dbReference type="ARBA" id="ARBA00004300"/>
    </source>
</evidence>
<keyword evidence="11" id="KW-0206">Cytoskeleton</keyword>
<dbReference type="CTD" id="24594660"/>
<reference evidence="16" key="1">
    <citation type="journal article" date="2012" name="Nat. Genet.">
        <title>Whole-genome sequence of Schistosoma haematobium.</title>
        <authorList>
            <person name="Young N.D."/>
            <person name="Jex A.R."/>
            <person name="Li B."/>
            <person name="Liu S."/>
            <person name="Yang L."/>
            <person name="Xiong Z."/>
            <person name="Li Y."/>
            <person name="Cantacessi C."/>
            <person name="Hall R.S."/>
            <person name="Xu X."/>
            <person name="Chen F."/>
            <person name="Wu X."/>
            <person name="Zerlotini A."/>
            <person name="Oliveira G."/>
            <person name="Hofmann A."/>
            <person name="Zhang G."/>
            <person name="Fang X."/>
            <person name="Kang Y."/>
            <person name="Campbell B.E."/>
            <person name="Loukas A."/>
            <person name="Ranganathan S."/>
            <person name="Rollinson D."/>
            <person name="Rinaldi G."/>
            <person name="Brindley P.J."/>
            <person name="Yang H."/>
            <person name="Wang J."/>
            <person name="Wang J."/>
            <person name="Gasser R.B."/>
        </authorList>
    </citation>
    <scope>NUCLEOTIDE SEQUENCE</scope>
</reference>
<reference evidence="16" key="2">
    <citation type="journal article" date="2019" name="Gigascience">
        <title>High-quality Schistosoma haematobium genome achieved by single-molecule and long-range sequencing.</title>
        <authorList>
            <person name="Stroehlein A.J."/>
            <person name="Korhonen P.K."/>
            <person name="Chong T.M."/>
            <person name="Lim Y.L."/>
            <person name="Chan K.G."/>
            <person name="Webster B."/>
            <person name="Rollinson D."/>
            <person name="Brindley P.J."/>
            <person name="Gasser R.B."/>
            <person name="Young N.D."/>
        </authorList>
    </citation>
    <scope>NUCLEOTIDE SEQUENCE</scope>
</reference>
<keyword evidence="9" id="KW-0862">Zinc</keyword>
<comment type="caution">
    <text evidence="16">The sequence shown here is derived from an EMBL/GenBank/DDBJ whole genome shotgun (WGS) entry which is preliminary data.</text>
</comment>
<reference evidence="16" key="3">
    <citation type="submission" date="2021-06" db="EMBL/GenBank/DDBJ databases">
        <title>Chromosome-level genome assembly for S. haematobium.</title>
        <authorList>
            <person name="Stroehlein A.J."/>
        </authorList>
    </citation>
    <scope>NUCLEOTIDE SEQUENCE</scope>
</reference>
<dbReference type="GO" id="GO:0034451">
    <property type="term" value="C:centriolar satellite"/>
    <property type="evidence" value="ECO:0007669"/>
    <property type="project" value="TreeGrafter"/>
</dbReference>
<evidence type="ECO:0000256" key="7">
    <source>
        <dbReference type="ARBA" id="ARBA00022723"/>
    </source>
</evidence>
<keyword evidence="7" id="KW-0479">Metal-binding</keyword>
<comment type="function">
    <text evidence="13">Plays a role in axonemal structure organization and motility. Involved in axonemal pre-assembly of inner and outer dynein arms (IDA and ODA, respectively) for proper axoneme building for cilia motility. May act by indirectly regulating transcription of dynein proteins.</text>
</comment>
<dbReference type="GO" id="GO:0120293">
    <property type="term" value="C:dynein axonemal particle"/>
    <property type="evidence" value="ECO:0007669"/>
    <property type="project" value="UniProtKB-SubCell"/>
</dbReference>
<sequence>MMLEYKGNEQFIIYSGEAEIFIRSMELVKYGDFGLERWFNYHGYLNKLNMQVKTNSNLFYFQAVASARTQSDEFIKEFLVSHQKIPILVHDLIMVELWKQKVFKIILSDKEEPKSAFPLYTIIYHELLLANLLETVTFHSDAVETFGDSVTDLGDWCHRSLCYLVTQSASEKEKSVYFELKNKVSDTSNLKDLDRQYKVIEYEKGIKAITIVRHLFENCLNSDSGLPPSIGRRLLYTHDIPIILCQLLEQKPWIIIGYDKSNTQRRQHIWHENGSWIPYEKTSCVIHKPEAQIWLCLFQILLANSSSLKYDCSVSHRRTALLKLRPLLTELKLDVLPVLIDLRRFLEDLSLNESYGGTSDKINMCLIEVVPEIRESLFSKYKNKWRKLATLFKEQTESNRGKEAAKKAALQWTETFSEEHLSQLFSYSLGNSGDENPLYPTPRCPTCGEIASKRCSRCRQEWYCGRECQVKHWLKHKGACDLLAEAITSDKNSN</sequence>
<organism evidence="16 17">
    <name type="scientific">Schistosoma haematobium</name>
    <name type="common">Blood fluke</name>
    <dbReference type="NCBI Taxonomy" id="6185"/>
    <lineage>
        <taxon>Eukaryota</taxon>
        <taxon>Metazoa</taxon>
        <taxon>Spiralia</taxon>
        <taxon>Lophotrochozoa</taxon>
        <taxon>Platyhelminthes</taxon>
        <taxon>Trematoda</taxon>
        <taxon>Digenea</taxon>
        <taxon>Strigeidida</taxon>
        <taxon>Schistosomatoidea</taxon>
        <taxon>Schistosomatidae</taxon>
        <taxon>Schistosoma</taxon>
    </lineage>
</organism>
<dbReference type="RefSeq" id="XP_012798697.3">
    <property type="nucleotide sequence ID" value="XM_012943243.3"/>
</dbReference>
<gene>
    <name evidence="16" type="primary">ZMYND10_1</name>
    <name evidence="16" type="ORF">MS3_00003763</name>
</gene>
<proteinExistence type="inferred from homology"/>
<evidence type="ECO:0000256" key="5">
    <source>
        <dbReference type="ARBA" id="ARBA00022475"/>
    </source>
</evidence>
<dbReference type="AlphaFoldDB" id="A0A922LQM1"/>
<keyword evidence="6" id="KW-0963">Cytoplasm</keyword>
<dbReference type="InterPro" id="IPR052298">
    <property type="entry name" value="ZMYND10"/>
</dbReference>
<keyword evidence="17" id="KW-1185">Reference proteome</keyword>
<comment type="similarity">
    <text evidence="3">Belongs to the ZMYND10 family.</text>
</comment>
<dbReference type="PANTHER" id="PTHR13244:SF7">
    <property type="entry name" value="ZINC FINGER MYND DOMAIN-CONTAINING PROTEIN 10"/>
    <property type="match status" value="1"/>
</dbReference>
<evidence type="ECO:0000259" key="15">
    <source>
        <dbReference type="PROSITE" id="PS50865"/>
    </source>
</evidence>
<evidence type="ECO:0000256" key="14">
    <source>
        <dbReference type="PROSITE-ProRule" id="PRU00134"/>
    </source>
</evidence>
<evidence type="ECO:0000313" key="16">
    <source>
        <dbReference type="EMBL" id="KAH9591511.1"/>
    </source>
</evidence>
<dbReference type="Gene3D" id="6.10.140.2220">
    <property type="match status" value="1"/>
</dbReference>
<dbReference type="PROSITE" id="PS01360">
    <property type="entry name" value="ZF_MYND_1"/>
    <property type="match status" value="1"/>
</dbReference>